<gene>
    <name evidence="2" type="ORF">SAMN05216337_104660</name>
</gene>
<proteinExistence type="predicted"/>
<organism evidence="2 3">
    <name type="scientific">Bradyrhizobium brasilense</name>
    <dbReference type="NCBI Taxonomy" id="1419277"/>
    <lineage>
        <taxon>Bacteria</taxon>
        <taxon>Pseudomonadati</taxon>
        <taxon>Pseudomonadota</taxon>
        <taxon>Alphaproteobacteria</taxon>
        <taxon>Hyphomicrobiales</taxon>
        <taxon>Nitrobacteraceae</taxon>
        <taxon>Bradyrhizobium</taxon>
    </lineage>
</organism>
<feature type="region of interest" description="Disordered" evidence="1">
    <location>
        <begin position="98"/>
        <end position="124"/>
    </location>
</feature>
<feature type="region of interest" description="Disordered" evidence="1">
    <location>
        <begin position="1"/>
        <end position="24"/>
    </location>
</feature>
<reference evidence="2 3" key="1">
    <citation type="submission" date="2016-10" db="EMBL/GenBank/DDBJ databases">
        <authorList>
            <person name="de Groot N.N."/>
        </authorList>
    </citation>
    <scope>NUCLEOTIDE SEQUENCE [LARGE SCALE GENOMIC DNA]</scope>
    <source>
        <strain evidence="2 3">R5</strain>
    </source>
</reference>
<protein>
    <submittedName>
        <fullName evidence="2">Uncharacterized protein</fullName>
    </submittedName>
</protein>
<dbReference type="Proteomes" id="UP000199245">
    <property type="component" value="Unassembled WGS sequence"/>
</dbReference>
<name>A0A1G7IX74_9BRAD</name>
<dbReference type="AlphaFoldDB" id="A0A1G7IX74"/>
<sequence>MLLNVVEQPRPTDQPGRARFAERPPPIRGIRISANCLVEHITNGRTLHDGQQPAVAISSITSLDGASIPGPQATATTARSSDCGRTPSSLLRLFWGRNEKRPQRGRAGATTKAPGRGRHLSPGAMKGLTALPLVPELWRCSTTPIAALGGGTQAALFPPLPQHHRAKSFLKRKDADAWARDMEVRADRSDLPADTSILKTLRLSDLIDRYCKEVTPQKRGARVEDAVLARILLDPICRVPLSQLGPSDFARDRERRLVSIAPTTLKRQLNPIQHMFEVAPRPGRRATVKSRAEHSGGVTRLSVVSCA</sequence>
<evidence type="ECO:0000313" key="2">
    <source>
        <dbReference type="EMBL" id="SDF17186.1"/>
    </source>
</evidence>
<dbReference type="EMBL" id="FMZW01000046">
    <property type="protein sequence ID" value="SDF17186.1"/>
    <property type="molecule type" value="Genomic_DNA"/>
</dbReference>
<evidence type="ECO:0000256" key="1">
    <source>
        <dbReference type="SAM" id="MobiDB-lite"/>
    </source>
</evidence>
<accession>A0A1G7IX74</accession>
<feature type="region of interest" description="Disordered" evidence="1">
    <location>
        <begin position="63"/>
        <end position="85"/>
    </location>
</feature>
<evidence type="ECO:0000313" key="3">
    <source>
        <dbReference type="Proteomes" id="UP000199245"/>
    </source>
</evidence>